<dbReference type="PROSITE" id="PS52050">
    <property type="entry name" value="WYL"/>
    <property type="match status" value="1"/>
</dbReference>
<dbReference type="STRING" id="76123.AS203_00160"/>
<dbReference type="AlphaFoldDB" id="A0A0S2KIB8"/>
<proteinExistence type="predicted"/>
<dbReference type="OrthoDB" id="1315521at2"/>
<dbReference type="InterPro" id="IPR036390">
    <property type="entry name" value="WH_DNA-bd_sf"/>
</dbReference>
<dbReference type="EMBL" id="CP013195">
    <property type="protein sequence ID" value="ALO47714.1"/>
    <property type="molecule type" value="Genomic_DNA"/>
</dbReference>
<dbReference type="RefSeq" id="WP_025065395.1">
    <property type="nucleotide sequence ID" value="NZ_CP013195.1"/>
</dbReference>
<organism evidence="1 2">
    <name type="scientific">Hoylesella enoeca</name>
    <dbReference type="NCBI Taxonomy" id="76123"/>
    <lineage>
        <taxon>Bacteria</taxon>
        <taxon>Pseudomonadati</taxon>
        <taxon>Bacteroidota</taxon>
        <taxon>Bacteroidia</taxon>
        <taxon>Bacteroidales</taxon>
        <taxon>Prevotellaceae</taxon>
        <taxon>Hoylesella</taxon>
    </lineage>
</organism>
<dbReference type="SUPFAM" id="SSF46785">
    <property type="entry name" value="Winged helix' DNA-binding domain"/>
    <property type="match status" value="1"/>
</dbReference>
<evidence type="ECO:0000313" key="2">
    <source>
        <dbReference type="Proteomes" id="UP000056252"/>
    </source>
</evidence>
<protein>
    <submittedName>
        <fullName evidence="1">Transcriptional regulator</fullName>
    </submittedName>
</protein>
<dbReference type="InterPro" id="IPR036388">
    <property type="entry name" value="WH-like_DNA-bd_sf"/>
</dbReference>
<gene>
    <name evidence="1" type="ORF">AS203_00160</name>
</gene>
<evidence type="ECO:0000313" key="1">
    <source>
        <dbReference type="EMBL" id="ALO47714.1"/>
    </source>
</evidence>
<sequence length="312" mass="36557">MRHDKLKRELELLILLTRNTDYTVQDLCKALGVTTRNLYYYLEFLRDAGFEVIKHGYYYRLGRHSKFFMRLREGIDFTENEAVFIRRLLERADKNNPLVPHLQAKLDRFYDFRVTNDPQMLSRSAHNVEKLIDAIKFKSVVRLRDYSSPHSCTVTDRFVEPFELMNGNNDVRCYEILSGMNKTFKVARMRDVEIVDAAWGNEARHRRVFTDVFMFSGEERFGIDLLLGQLSCNLFTEEYPQAANILVPASDSRWHLHLDVCSYTGIGRFVLGLYDDIEVLGDTGFQRYLKAKIHDFQTKSAHSIQRLSALRT</sequence>
<accession>A0A0S2KIB8</accession>
<keyword evidence="2" id="KW-1185">Reference proteome</keyword>
<dbReference type="Proteomes" id="UP000056252">
    <property type="component" value="Chromosome"/>
</dbReference>
<dbReference type="Gene3D" id="1.10.10.10">
    <property type="entry name" value="Winged helix-like DNA-binding domain superfamily/Winged helix DNA-binding domain"/>
    <property type="match status" value="1"/>
</dbReference>
<dbReference type="eggNOG" id="COG2378">
    <property type="taxonomic scope" value="Bacteria"/>
</dbReference>
<reference evidence="2" key="1">
    <citation type="submission" date="2015-11" db="EMBL/GenBank/DDBJ databases">
        <authorList>
            <person name="Holder M.E."/>
            <person name="Ajami N.J."/>
            <person name="Petrosino J.F."/>
        </authorList>
    </citation>
    <scope>NUCLEOTIDE SEQUENCE [LARGE SCALE GENOMIC DNA]</scope>
    <source>
        <strain evidence="2">F0113</strain>
    </source>
</reference>
<name>A0A0S2KIB8_9BACT</name>
<dbReference type="KEGG" id="peo:AS203_00160"/>